<accession>A0A849A624</accession>
<evidence type="ECO:0000313" key="3">
    <source>
        <dbReference type="Proteomes" id="UP000562984"/>
    </source>
</evidence>
<gene>
    <name evidence="2" type="ORF">HKD39_12075</name>
</gene>
<organism evidence="2 3">
    <name type="scientific">Nakamurella aerolata</name>
    <dbReference type="NCBI Taxonomy" id="1656892"/>
    <lineage>
        <taxon>Bacteria</taxon>
        <taxon>Bacillati</taxon>
        <taxon>Actinomycetota</taxon>
        <taxon>Actinomycetes</taxon>
        <taxon>Nakamurellales</taxon>
        <taxon>Nakamurellaceae</taxon>
        <taxon>Nakamurella</taxon>
    </lineage>
</organism>
<dbReference type="AlphaFoldDB" id="A0A849A624"/>
<dbReference type="EMBL" id="JABEND010000006">
    <property type="protein sequence ID" value="NNG36434.1"/>
    <property type="molecule type" value="Genomic_DNA"/>
</dbReference>
<keyword evidence="1" id="KW-1133">Transmembrane helix</keyword>
<name>A0A849A624_9ACTN</name>
<sequence>MYGWLWRHLPGNTAARIGECLVLFLAVVALLFFVIFPWVEPLLPFNNVDVSQ</sequence>
<reference evidence="2 3" key="1">
    <citation type="submission" date="2020-05" db="EMBL/GenBank/DDBJ databases">
        <title>Nakamurella sp. DB0629 isolated from air conditioner.</title>
        <authorList>
            <person name="Kim D.H."/>
            <person name="Kim D.-U."/>
        </authorList>
    </citation>
    <scope>NUCLEOTIDE SEQUENCE [LARGE SCALE GENOMIC DNA]</scope>
    <source>
        <strain evidence="2 3">DB0629</strain>
    </source>
</reference>
<keyword evidence="3" id="KW-1185">Reference proteome</keyword>
<evidence type="ECO:0000313" key="2">
    <source>
        <dbReference type="EMBL" id="NNG36434.1"/>
    </source>
</evidence>
<evidence type="ECO:0000256" key="1">
    <source>
        <dbReference type="SAM" id="Phobius"/>
    </source>
</evidence>
<proteinExistence type="predicted"/>
<keyword evidence="1" id="KW-0472">Membrane</keyword>
<feature type="transmembrane region" description="Helical" evidence="1">
    <location>
        <begin position="20"/>
        <end position="39"/>
    </location>
</feature>
<protein>
    <submittedName>
        <fullName evidence="2">Uncharacterized protein</fullName>
    </submittedName>
</protein>
<keyword evidence="1" id="KW-0812">Transmembrane</keyword>
<comment type="caution">
    <text evidence="2">The sequence shown here is derived from an EMBL/GenBank/DDBJ whole genome shotgun (WGS) entry which is preliminary data.</text>
</comment>
<dbReference type="Proteomes" id="UP000562984">
    <property type="component" value="Unassembled WGS sequence"/>
</dbReference>
<dbReference type="RefSeq" id="WP_171200120.1">
    <property type="nucleotide sequence ID" value="NZ_JABEND010000006.1"/>
</dbReference>